<sequence length="177" mass="19251">MISSRSNLEYFIPPSSAWYKSSGDGIGCALVTNALFRPVEKSAHKRTLLFGFLAMTIGAAQSDCSTGVRTPISTYLCSSASTAPRRAYATGNGFLSTAPCFSSMWALSFLQCPNSGWKRVAYFFSTSSKALCFTCFTSAPARRKDCNDVSRLNARIQSLPRTFVAGQFAIRNKSCLL</sequence>
<dbReference type="AlphaFoldDB" id="A0A085ND55"/>
<gene>
    <name evidence="1" type="ORF">M514_20437</name>
</gene>
<reference evidence="1" key="1">
    <citation type="journal article" date="2014" name="Nat. Genet.">
        <title>Genome and transcriptome of the porcine whipworm Trichuris suis.</title>
        <authorList>
            <person name="Jex A.R."/>
            <person name="Nejsum P."/>
            <person name="Schwarz E.M."/>
            <person name="Hu L."/>
            <person name="Young N.D."/>
            <person name="Hall R.S."/>
            <person name="Korhonen P.K."/>
            <person name="Liao S."/>
            <person name="Thamsborg S."/>
            <person name="Xia J."/>
            <person name="Xu P."/>
            <person name="Wang S."/>
            <person name="Scheerlinck J.P."/>
            <person name="Hofmann A."/>
            <person name="Sternberg P.W."/>
            <person name="Wang J."/>
            <person name="Gasser R.B."/>
        </authorList>
    </citation>
    <scope>NUCLEOTIDE SEQUENCE [LARGE SCALE GENOMIC DNA]</scope>
    <source>
        <strain evidence="1">DCEP-RM93F</strain>
    </source>
</reference>
<accession>A0A085ND55</accession>
<name>A0A085ND55_9BILA</name>
<proteinExistence type="predicted"/>
<protein>
    <submittedName>
        <fullName evidence="1">Uncharacterized protein</fullName>
    </submittedName>
</protein>
<dbReference type="EMBL" id="KL367515">
    <property type="protein sequence ID" value="KFD67401.1"/>
    <property type="molecule type" value="Genomic_DNA"/>
</dbReference>
<organism evidence="1">
    <name type="scientific">Trichuris suis</name>
    <name type="common">pig whipworm</name>
    <dbReference type="NCBI Taxonomy" id="68888"/>
    <lineage>
        <taxon>Eukaryota</taxon>
        <taxon>Metazoa</taxon>
        <taxon>Ecdysozoa</taxon>
        <taxon>Nematoda</taxon>
        <taxon>Enoplea</taxon>
        <taxon>Dorylaimia</taxon>
        <taxon>Trichinellida</taxon>
        <taxon>Trichuridae</taxon>
        <taxon>Trichuris</taxon>
    </lineage>
</organism>
<dbReference type="Proteomes" id="UP000030758">
    <property type="component" value="Unassembled WGS sequence"/>
</dbReference>
<evidence type="ECO:0000313" key="1">
    <source>
        <dbReference type="EMBL" id="KFD67401.1"/>
    </source>
</evidence>